<comment type="caution">
    <text evidence="3">The sequence shown here is derived from an EMBL/GenBank/DDBJ whole genome shotgun (WGS) entry which is preliminary data.</text>
</comment>
<gene>
    <name evidence="3" type="ORF">DSM19430T_22870</name>
</gene>
<protein>
    <submittedName>
        <fullName evidence="3">Protein-tyrosine-phosphatase</fullName>
    </submittedName>
</protein>
<dbReference type="RefSeq" id="WP_174410182.1">
    <property type="nucleotide sequence ID" value="NZ_BLVP01000008.1"/>
</dbReference>
<dbReference type="CDD" id="cd16345">
    <property type="entry name" value="LMWP_ArsC"/>
    <property type="match status" value="1"/>
</dbReference>
<sequence>MSAPIRILAICVHNSARSQMAEWYLNQFGEGRLAVESAGLEPGVINPLVIEVMREEGVDLSGKPTNGVFDFYRQGRLYDYVLTVCTAEQEARCPLFPGVVRRLHWDLEDPSRVTGSHEEKLEKVRRIRDDIRERAQTLAASLLAGKAAGRVQADAEKAPL</sequence>
<accession>A0A7J0BV68</accession>
<dbReference type="InterPro" id="IPR023485">
    <property type="entry name" value="Ptyr_pPase"/>
</dbReference>
<feature type="domain" description="Phosphotyrosine protein phosphatase I" evidence="2">
    <location>
        <begin position="5"/>
        <end position="141"/>
    </location>
</feature>
<dbReference type="AlphaFoldDB" id="A0A7J0BV68"/>
<dbReference type="InterPro" id="IPR036196">
    <property type="entry name" value="Ptyr_pPase_sf"/>
</dbReference>
<dbReference type="Pfam" id="PF01451">
    <property type="entry name" value="LMWPc"/>
    <property type="match status" value="1"/>
</dbReference>
<dbReference type="PANTHER" id="PTHR43428">
    <property type="entry name" value="ARSENATE REDUCTASE"/>
    <property type="match status" value="1"/>
</dbReference>
<dbReference type="Proteomes" id="UP000503820">
    <property type="component" value="Unassembled WGS sequence"/>
</dbReference>
<evidence type="ECO:0000256" key="1">
    <source>
        <dbReference type="ARBA" id="ARBA00022849"/>
    </source>
</evidence>
<evidence type="ECO:0000313" key="3">
    <source>
        <dbReference type="EMBL" id="GFM37603.1"/>
    </source>
</evidence>
<dbReference type="GO" id="GO:0046685">
    <property type="term" value="P:response to arsenic-containing substance"/>
    <property type="evidence" value="ECO:0007669"/>
    <property type="project" value="UniProtKB-KW"/>
</dbReference>
<dbReference type="SMART" id="SM00226">
    <property type="entry name" value="LMWPc"/>
    <property type="match status" value="1"/>
</dbReference>
<keyword evidence="4" id="KW-1185">Reference proteome</keyword>
<keyword evidence="1" id="KW-0059">Arsenical resistance</keyword>
<organism evidence="3 4">
    <name type="scientific">Desulfovibrio psychrotolerans</name>
    <dbReference type="NCBI Taxonomy" id="415242"/>
    <lineage>
        <taxon>Bacteria</taxon>
        <taxon>Pseudomonadati</taxon>
        <taxon>Thermodesulfobacteriota</taxon>
        <taxon>Desulfovibrionia</taxon>
        <taxon>Desulfovibrionales</taxon>
        <taxon>Desulfovibrionaceae</taxon>
        <taxon>Desulfovibrio</taxon>
    </lineage>
</organism>
<proteinExistence type="predicted"/>
<evidence type="ECO:0000259" key="2">
    <source>
        <dbReference type="SMART" id="SM00226"/>
    </source>
</evidence>
<dbReference type="EMBL" id="BLVP01000008">
    <property type="protein sequence ID" value="GFM37603.1"/>
    <property type="molecule type" value="Genomic_DNA"/>
</dbReference>
<dbReference type="Gene3D" id="3.40.50.2300">
    <property type="match status" value="1"/>
</dbReference>
<dbReference type="SUPFAM" id="SSF52788">
    <property type="entry name" value="Phosphotyrosine protein phosphatases I"/>
    <property type="match status" value="1"/>
</dbReference>
<dbReference type="PANTHER" id="PTHR43428:SF1">
    <property type="entry name" value="ARSENATE REDUCTASE"/>
    <property type="match status" value="1"/>
</dbReference>
<name>A0A7J0BV68_9BACT</name>
<evidence type="ECO:0000313" key="4">
    <source>
        <dbReference type="Proteomes" id="UP000503820"/>
    </source>
</evidence>
<reference evidence="3 4" key="1">
    <citation type="submission" date="2020-05" db="EMBL/GenBank/DDBJ databases">
        <title>Draft genome sequence of Desulfovibrio psychrotolerans JS1T.</title>
        <authorList>
            <person name="Ueno A."/>
            <person name="Tamazawa S."/>
            <person name="Tamamura S."/>
            <person name="Murakami T."/>
            <person name="Kiyama T."/>
            <person name="Inomata H."/>
            <person name="Amano Y."/>
            <person name="Miyakawa K."/>
            <person name="Tamaki H."/>
            <person name="Naganuma T."/>
            <person name="Kaneko K."/>
        </authorList>
    </citation>
    <scope>NUCLEOTIDE SEQUENCE [LARGE SCALE GENOMIC DNA]</scope>
    <source>
        <strain evidence="3 4">JS1</strain>
    </source>
</reference>